<keyword evidence="6" id="KW-1185">Reference proteome</keyword>
<dbReference type="Proteomes" id="UP000517916">
    <property type="component" value="Unassembled WGS sequence"/>
</dbReference>
<accession>A0ABR6B808</accession>
<name>A0ABR6B808_9PSEU</name>
<dbReference type="InterPro" id="IPR050109">
    <property type="entry name" value="HTH-type_TetR-like_transc_reg"/>
</dbReference>
<reference evidence="5 6" key="1">
    <citation type="submission" date="2020-08" db="EMBL/GenBank/DDBJ databases">
        <title>Genomic Encyclopedia of Archaeal and Bacterial Type Strains, Phase II (KMG-II): from individual species to whole genera.</title>
        <authorList>
            <person name="Goeker M."/>
        </authorList>
    </citation>
    <scope>NUCLEOTIDE SEQUENCE [LARGE SCALE GENOMIC DNA]</scope>
    <source>
        <strain evidence="5 6">DSM 43850</strain>
    </source>
</reference>
<keyword evidence="1 2" id="KW-0238">DNA-binding</keyword>
<comment type="caution">
    <text evidence="5">The sequence shown here is derived from an EMBL/GenBank/DDBJ whole genome shotgun (WGS) entry which is preliminary data.</text>
</comment>
<feature type="domain" description="HTH tetR-type" evidence="4">
    <location>
        <begin position="22"/>
        <end position="82"/>
    </location>
</feature>
<proteinExistence type="predicted"/>
<dbReference type="InterPro" id="IPR001647">
    <property type="entry name" value="HTH_TetR"/>
</dbReference>
<dbReference type="PANTHER" id="PTHR30055:SF184">
    <property type="entry name" value="HTH-TYPE TRANSCRIPTIONAL REGULATOR ETHR"/>
    <property type="match status" value="1"/>
</dbReference>
<dbReference type="InterPro" id="IPR049397">
    <property type="entry name" value="EthR_C"/>
</dbReference>
<evidence type="ECO:0000256" key="3">
    <source>
        <dbReference type="SAM" id="MobiDB-lite"/>
    </source>
</evidence>
<dbReference type="Pfam" id="PF21313">
    <property type="entry name" value="EthR_C"/>
    <property type="match status" value="1"/>
</dbReference>
<protein>
    <submittedName>
        <fullName evidence="5">AcrR family transcriptional regulator</fullName>
    </submittedName>
</protein>
<dbReference type="SUPFAM" id="SSF48498">
    <property type="entry name" value="Tetracyclin repressor-like, C-terminal domain"/>
    <property type="match status" value="1"/>
</dbReference>
<evidence type="ECO:0000256" key="1">
    <source>
        <dbReference type="ARBA" id="ARBA00023125"/>
    </source>
</evidence>
<evidence type="ECO:0000313" key="6">
    <source>
        <dbReference type="Proteomes" id="UP000517916"/>
    </source>
</evidence>
<organism evidence="5 6">
    <name type="scientific">Kutzneria viridogrisea</name>
    <dbReference type="NCBI Taxonomy" id="47990"/>
    <lineage>
        <taxon>Bacteria</taxon>
        <taxon>Bacillati</taxon>
        <taxon>Actinomycetota</taxon>
        <taxon>Actinomycetes</taxon>
        <taxon>Pseudonocardiales</taxon>
        <taxon>Pseudonocardiaceae</taxon>
        <taxon>Kutzneria</taxon>
    </lineage>
</organism>
<evidence type="ECO:0000313" key="5">
    <source>
        <dbReference type="EMBL" id="MBA8922993.1"/>
    </source>
</evidence>
<dbReference type="InterPro" id="IPR009057">
    <property type="entry name" value="Homeodomain-like_sf"/>
</dbReference>
<evidence type="ECO:0000256" key="2">
    <source>
        <dbReference type="PROSITE-ProRule" id="PRU00335"/>
    </source>
</evidence>
<dbReference type="EMBL" id="JACJID010000001">
    <property type="protein sequence ID" value="MBA8922993.1"/>
    <property type="molecule type" value="Genomic_DNA"/>
</dbReference>
<dbReference type="PRINTS" id="PR00455">
    <property type="entry name" value="HTHTETR"/>
</dbReference>
<evidence type="ECO:0000259" key="4">
    <source>
        <dbReference type="PROSITE" id="PS50977"/>
    </source>
</evidence>
<gene>
    <name evidence="5" type="ORF">BC739_000190</name>
</gene>
<sequence length="214" mass="23680">MSPTPSTERPVRGRRAPRVSGDDRERAILATAERLLEQRPYHEISTDDLARGAGISRPTFYFYFASKDAVLLALFDRIIEQAEAGRVEVLGRDRDDPAARWREAIGVFYETFGAHRAVTLAAAEVQLSNSEVRELWSKVMEGWASDTAALIEAERERGAAPPGAPARDLAIALIRMNERMLHATFAGESPSVSEQDVVEVLATIWLSTIYGPAR</sequence>
<feature type="DNA-binding region" description="H-T-H motif" evidence="2">
    <location>
        <begin position="45"/>
        <end position="64"/>
    </location>
</feature>
<dbReference type="RefSeq" id="WP_182835976.1">
    <property type="nucleotide sequence ID" value="NZ_BAAABQ010000055.1"/>
</dbReference>
<dbReference type="Pfam" id="PF00440">
    <property type="entry name" value="TetR_N"/>
    <property type="match status" value="1"/>
</dbReference>
<dbReference type="InterPro" id="IPR036271">
    <property type="entry name" value="Tet_transcr_reg_TetR-rel_C_sf"/>
</dbReference>
<dbReference type="Gene3D" id="1.10.10.60">
    <property type="entry name" value="Homeodomain-like"/>
    <property type="match status" value="1"/>
</dbReference>
<dbReference type="PROSITE" id="PS50977">
    <property type="entry name" value="HTH_TETR_2"/>
    <property type="match status" value="1"/>
</dbReference>
<dbReference type="PANTHER" id="PTHR30055">
    <property type="entry name" value="HTH-TYPE TRANSCRIPTIONAL REGULATOR RUTR"/>
    <property type="match status" value="1"/>
</dbReference>
<dbReference type="SUPFAM" id="SSF46689">
    <property type="entry name" value="Homeodomain-like"/>
    <property type="match status" value="1"/>
</dbReference>
<dbReference type="Gene3D" id="1.10.357.10">
    <property type="entry name" value="Tetracycline Repressor, domain 2"/>
    <property type="match status" value="1"/>
</dbReference>
<feature type="region of interest" description="Disordered" evidence="3">
    <location>
        <begin position="1"/>
        <end position="23"/>
    </location>
</feature>